<proteinExistence type="predicted"/>
<feature type="transmembrane region" description="Helical" evidence="1">
    <location>
        <begin position="327"/>
        <end position="348"/>
    </location>
</feature>
<organism evidence="2 3">
    <name type="scientific">Komagataeibacter saccharivorans</name>
    <dbReference type="NCBI Taxonomy" id="265959"/>
    <lineage>
        <taxon>Bacteria</taxon>
        <taxon>Pseudomonadati</taxon>
        <taxon>Pseudomonadota</taxon>
        <taxon>Alphaproteobacteria</taxon>
        <taxon>Acetobacterales</taxon>
        <taxon>Acetobacteraceae</taxon>
        <taxon>Komagataeibacter</taxon>
    </lineage>
</organism>
<feature type="transmembrane region" description="Helical" evidence="1">
    <location>
        <begin position="360"/>
        <end position="383"/>
    </location>
</feature>
<keyword evidence="1" id="KW-0472">Membrane</keyword>
<dbReference type="OrthoDB" id="9776609at2"/>
<dbReference type="AlphaFoldDB" id="A0A347WFL0"/>
<evidence type="ECO:0008006" key="4">
    <source>
        <dbReference type="Google" id="ProtNLM"/>
    </source>
</evidence>
<accession>A0A347WFL0</accession>
<feature type="transmembrane region" description="Helical" evidence="1">
    <location>
        <begin position="433"/>
        <end position="454"/>
    </location>
</feature>
<sequence length="487" mass="52673">MRETLRTRMGWLHGWVGLVSGLCLLCVFATGTLAVFDTEITRWMQPETEGHFSTHPTDMALSDATTLLRSQQARGIAAFLVLPSARSPVLEILHYNGHEFVGDVLDPATGVVIPTRRTAGGKFFYNFHYTLRGGHETGIRVVNMLAMGLLVVVGAGIIIHLHALVPDVILLRLSTSRIRSWLDVHLLAGVLALPFMVMIAYTGILVHADTIMPAHSLLHETKKGRISSPSALPTPPLQALPPLSPLLSIAQQDLRGRPCGFILFGPARMSIFASDAAAPYLTRDHVDFSLPDGHLLGATLNTGQIATTMQLMRGLHYARFAGPGLRWLYFISGLFGTTVIASGLVLFFMKRRRKSGHLAIFRVAEGLTVASMTSLLTAILAFLWSNRLLPSTLPDRDGMEIDIFFAVWGLGALHALSRSLFGNPMSGWQEQLAAAAIMGCGLPLLDMVSAPQALIHDAAIHMGVDGMGLVAGLVALHAARCLQARTP</sequence>
<evidence type="ECO:0000313" key="2">
    <source>
        <dbReference type="EMBL" id="AXY23653.1"/>
    </source>
</evidence>
<keyword evidence="3" id="KW-1185">Reference proteome</keyword>
<evidence type="ECO:0000313" key="3">
    <source>
        <dbReference type="Proteomes" id="UP000264120"/>
    </source>
</evidence>
<dbReference type="PANTHER" id="PTHR34219">
    <property type="entry name" value="IRON-REGULATED INNER MEMBRANE PROTEIN-RELATED"/>
    <property type="match status" value="1"/>
</dbReference>
<dbReference type="EMBL" id="CP023036">
    <property type="protein sequence ID" value="AXY23653.1"/>
    <property type="molecule type" value="Genomic_DNA"/>
</dbReference>
<dbReference type="Proteomes" id="UP000264120">
    <property type="component" value="Chromosome"/>
</dbReference>
<feature type="transmembrane region" description="Helical" evidence="1">
    <location>
        <begin position="12"/>
        <end position="36"/>
    </location>
</feature>
<dbReference type="KEGG" id="ksc:CD178_02907"/>
<keyword evidence="1" id="KW-1133">Transmembrane helix</keyword>
<feature type="transmembrane region" description="Helical" evidence="1">
    <location>
        <begin position="460"/>
        <end position="479"/>
    </location>
</feature>
<evidence type="ECO:0000256" key="1">
    <source>
        <dbReference type="SAM" id="Phobius"/>
    </source>
</evidence>
<dbReference type="RefSeq" id="WP_118963453.1">
    <property type="nucleotide sequence ID" value="NZ_CP023036.1"/>
</dbReference>
<feature type="transmembrane region" description="Helical" evidence="1">
    <location>
        <begin position="186"/>
        <end position="208"/>
    </location>
</feature>
<protein>
    <recommendedName>
        <fullName evidence="4">PepSY-associated TM helix</fullName>
    </recommendedName>
</protein>
<feature type="transmembrane region" description="Helical" evidence="1">
    <location>
        <begin position="141"/>
        <end position="165"/>
    </location>
</feature>
<reference evidence="2 3" key="1">
    <citation type="submission" date="2017-08" db="EMBL/GenBank/DDBJ databases">
        <title>Complete genome sequence of Gluconacetobacter saccharivorans CV1 isolated from Fermented Vinegar.</title>
        <authorList>
            <person name="Kim S.-Y."/>
        </authorList>
    </citation>
    <scope>NUCLEOTIDE SEQUENCE [LARGE SCALE GENOMIC DNA]</scope>
    <source>
        <strain evidence="2 3">CV1</strain>
    </source>
</reference>
<dbReference type="PANTHER" id="PTHR34219:SF4">
    <property type="entry name" value="PEPSY DOMAIN-CONTAINING PROTEIN"/>
    <property type="match status" value="1"/>
</dbReference>
<keyword evidence="1" id="KW-0812">Transmembrane</keyword>
<dbReference type="Pfam" id="PF03929">
    <property type="entry name" value="PepSY_TM"/>
    <property type="match status" value="1"/>
</dbReference>
<dbReference type="InterPro" id="IPR005625">
    <property type="entry name" value="PepSY-ass_TM"/>
</dbReference>
<name>A0A347WFL0_9PROT</name>
<feature type="transmembrane region" description="Helical" evidence="1">
    <location>
        <begin position="403"/>
        <end position="421"/>
    </location>
</feature>
<gene>
    <name evidence="2" type="ORF">CD178_02907</name>
</gene>